<dbReference type="InterPro" id="IPR010730">
    <property type="entry name" value="HET"/>
</dbReference>
<comment type="caution">
    <text evidence="2">The sequence shown here is derived from an EMBL/GenBank/DDBJ whole genome shotgun (WGS) entry which is preliminary data.</text>
</comment>
<evidence type="ECO:0000313" key="2">
    <source>
        <dbReference type="EMBL" id="KAK3376272.1"/>
    </source>
</evidence>
<keyword evidence="3" id="KW-1185">Reference proteome</keyword>
<dbReference type="PANTHER" id="PTHR24148:SF64">
    <property type="entry name" value="HETEROKARYON INCOMPATIBILITY DOMAIN-CONTAINING PROTEIN"/>
    <property type="match status" value="1"/>
</dbReference>
<proteinExistence type="predicted"/>
<dbReference type="Pfam" id="PF06985">
    <property type="entry name" value="HET"/>
    <property type="match status" value="1"/>
</dbReference>
<dbReference type="Proteomes" id="UP001287356">
    <property type="component" value="Unassembled WGS sequence"/>
</dbReference>
<feature type="non-terminal residue" evidence="2">
    <location>
        <position position="624"/>
    </location>
</feature>
<dbReference type="Pfam" id="PF26639">
    <property type="entry name" value="Het-6_barrel"/>
    <property type="match status" value="1"/>
</dbReference>
<feature type="domain" description="Heterokaryon incompatibility" evidence="1">
    <location>
        <begin position="48"/>
        <end position="222"/>
    </location>
</feature>
<dbReference type="PANTHER" id="PTHR24148">
    <property type="entry name" value="ANKYRIN REPEAT DOMAIN-CONTAINING PROTEIN 39 HOMOLOG-RELATED"/>
    <property type="match status" value="1"/>
</dbReference>
<gene>
    <name evidence="2" type="ORF">B0T24DRAFT_618353</name>
</gene>
<protein>
    <submittedName>
        <fullName evidence="2">Heterokaryon incompatibility protein-domain-containing protein</fullName>
    </submittedName>
</protein>
<dbReference type="EMBL" id="JAULSN010000003">
    <property type="protein sequence ID" value="KAK3376272.1"/>
    <property type="molecule type" value="Genomic_DNA"/>
</dbReference>
<dbReference type="AlphaFoldDB" id="A0AAE0N9Z6"/>
<reference evidence="2" key="2">
    <citation type="submission" date="2023-06" db="EMBL/GenBank/DDBJ databases">
        <authorList>
            <consortium name="Lawrence Berkeley National Laboratory"/>
            <person name="Haridas S."/>
            <person name="Hensen N."/>
            <person name="Bonometti L."/>
            <person name="Westerberg I."/>
            <person name="Brannstrom I.O."/>
            <person name="Guillou S."/>
            <person name="Cros-Aarteil S."/>
            <person name="Calhoun S."/>
            <person name="Kuo A."/>
            <person name="Mondo S."/>
            <person name="Pangilinan J."/>
            <person name="Riley R."/>
            <person name="Labutti K."/>
            <person name="Andreopoulos B."/>
            <person name="Lipzen A."/>
            <person name="Chen C."/>
            <person name="Yanf M."/>
            <person name="Daum C."/>
            <person name="Ng V."/>
            <person name="Clum A."/>
            <person name="Steindorff A."/>
            <person name="Ohm R."/>
            <person name="Martin F."/>
            <person name="Silar P."/>
            <person name="Natvig D."/>
            <person name="Lalanne C."/>
            <person name="Gautier V."/>
            <person name="Ament-Velasquez S.L."/>
            <person name="Kruys A."/>
            <person name="Hutchinson M.I."/>
            <person name="Powell A.J."/>
            <person name="Barry K."/>
            <person name="Miller A.N."/>
            <person name="Grigoriev I.V."/>
            <person name="Debuchy R."/>
            <person name="Gladieux P."/>
            <person name="Thoren M.H."/>
            <person name="Johannesson H."/>
        </authorList>
    </citation>
    <scope>NUCLEOTIDE SEQUENCE</scope>
    <source>
        <strain evidence="2">CBS 958.72</strain>
    </source>
</reference>
<name>A0AAE0N9Z6_9PEZI</name>
<accession>A0AAE0N9Z6</accession>
<sequence>MIMPFFQCSPLDDSSSQIRLLDLLPGSNISPIRCRLRAVELALARRTYEPLSYTWRSPTRHHNISMGIYIDGQRVTIGGTLWRALRALRHRCSSDGPRTLWVDAVCINQADTAEKNAQVQLMRHIYENGICTLIWLGASPQPYRSRAFSILKSLALFSEQHPGYSVSIDMVDALEEYATESQSERRLRRRLFIDEFRSGRALQAIVPLISEAYFNRVWIIQEVAVSQAATIFCGHHSLPWDTFERAITVIEEIAEFHPTRSLIKERRNFRSSAPESLLSKVWHARPFSATDARDKIYALLGLVNSDAPAIPIQVDYGTPPVDVFRTFTSNFLRATGDAGILAGSIGCRDPGSFTSLPSWAWLPVDSWTTSSPASLYAWDPESRNPQNFRASGTSTCSPVFDNEGKTLGLSGYEIDSVEAVASSMRLRGKFGLGGTELGAETVCAYLIWRRVAQVWPTRSYRGSNETTEDAFRKLVRPIYDREPGLSDEEHGALLSQFDTFIRNYFSFLERMPSSFVFVCCALRLLELSYRLFFLGLNHVAVLDRLSDILQMDERCLVRTRTGYLALAPTLTNPGDRVFVLEGSRAPLVLRRGSSARWKLVGDCQAQGLMNGEAWDEASCIRVWI</sequence>
<evidence type="ECO:0000259" key="1">
    <source>
        <dbReference type="Pfam" id="PF06985"/>
    </source>
</evidence>
<organism evidence="2 3">
    <name type="scientific">Lasiosphaeria ovina</name>
    <dbReference type="NCBI Taxonomy" id="92902"/>
    <lineage>
        <taxon>Eukaryota</taxon>
        <taxon>Fungi</taxon>
        <taxon>Dikarya</taxon>
        <taxon>Ascomycota</taxon>
        <taxon>Pezizomycotina</taxon>
        <taxon>Sordariomycetes</taxon>
        <taxon>Sordariomycetidae</taxon>
        <taxon>Sordariales</taxon>
        <taxon>Lasiosphaeriaceae</taxon>
        <taxon>Lasiosphaeria</taxon>
    </lineage>
</organism>
<dbReference type="InterPro" id="IPR052895">
    <property type="entry name" value="HetReg/Transcr_Mod"/>
</dbReference>
<evidence type="ECO:0000313" key="3">
    <source>
        <dbReference type="Proteomes" id="UP001287356"/>
    </source>
</evidence>
<reference evidence="2" key="1">
    <citation type="journal article" date="2023" name="Mol. Phylogenet. Evol.">
        <title>Genome-scale phylogeny and comparative genomics of the fungal order Sordariales.</title>
        <authorList>
            <person name="Hensen N."/>
            <person name="Bonometti L."/>
            <person name="Westerberg I."/>
            <person name="Brannstrom I.O."/>
            <person name="Guillou S."/>
            <person name="Cros-Aarteil S."/>
            <person name="Calhoun S."/>
            <person name="Haridas S."/>
            <person name="Kuo A."/>
            <person name="Mondo S."/>
            <person name="Pangilinan J."/>
            <person name="Riley R."/>
            <person name="LaButti K."/>
            <person name="Andreopoulos B."/>
            <person name="Lipzen A."/>
            <person name="Chen C."/>
            <person name="Yan M."/>
            <person name="Daum C."/>
            <person name="Ng V."/>
            <person name="Clum A."/>
            <person name="Steindorff A."/>
            <person name="Ohm R.A."/>
            <person name="Martin F."/>
            <person name="Silar P."/>
            <person name="Natvig D.O."/>
            <person name="Lalanne C."/>
            <person name="Gautier V."/>
            <person name="Ament-Velasquez S.L."/>
            <person name="Kruys A."/>
            <person name="Hutchinson M.I."/>
            <person name="Powell A.J."/>
            <person name="Barry K."/>
            <person name="Miller A.N."/>
            <person name="Grigoriev I.V."/>
            <person name="Debuchy R."/>
            <person name="Gladieux P."/>
            <person name="Hiltunen Thoren M."/>
            <person name="Johannesson H."/>
        </authorList>
    </citation>
    <scope>NUCLEOTIDE SEQUENCE</scope>
    <source>
        <strain evidence="2">CBS 958.72</strain>
    </source>
</reference>